<keyword evidence="4" id="KW-1185">Reference proteome</keyword>
<feature type="transmembrane region" description="Helical" evidence="1">
    <location>
        <begin position="69"/>
        <end position="90"/>
    </location>
</feature>
<sequence>MSEQSPQNAPAPTIEIDPLATTVLPEVSPSEARRGAAEQFRFMLVVIIGVTALFLAFLIFIAFGSGADGVVALAVIAAPIVTIVAAYYGITLAIGQVRSARSAAELAEERALAAEASARESDAWAAQMESGLRLAVSKLTTSGISTRDVERAAGTPDEFF</sequence>
<comment type="caution">
    <text evidence="3">The sequence shown here is derived from an EMBL/GenBank/DDBJ whole genome shotgun (WGS) entry which is preliminary data.</text>
</comment>
<gene>
    <name evidence="2" type="ORF">BJ972_000701</name>
    <name evidence="3" type="ORF">ESP50_08955</name>
</gene>
<name>A0A4Q2MBT0_9MICO</name>
<proteinExistence type="predicted"/>
<dbReference type="AlphaFoldDB" id="A0A4Q2MBT0"/>
<evidence type="ECO:0000313" key="3">
    <source>
        <dbReference type="EMBL" id="RXZ86520.1"/>
    </source>
</evidence>
<evidence type="ECO:0000313" key="2">
    <source>
        <dbReference type="EMBL" id="NYD66182.1"/>
    </source>
</evidence>
<evidence type="ECO:0000313" key="4">
    <source>
        <dbReference type="Proteomes" id="UP000292686"/>
    </source>
</evidence>
<dbReference type="Proteomes" id="UP000581087">
    <property type="component" value="Unassembled WGS sequence"/>
</dbReference>
<evidence type="ECO:0000256" key="1">
    <source>
        <dbReference type="SAM" id="Phobius"/>
    </source>
</evidence>
<dbReference type="Proteomes" id="UP000292686">
    <property type="component" value="Unassembled WGS sequence"/>
</dbReference>
<dbReference type="OrthoDB" id="4981723at2"/>
<dbReference type="RefSeq" id="WP_129174257.1">
    <property type="nucleotide sequence ID" value="NZ_JACCBI010000001.1"/>
</dbReference>
<keyword evidence="1" id="KW-0472">Membrane</keyword>
<protein>
    <submittedName>
        <fullName evidence="3">Uncharacterized protein</fullName>
    </submittedName>
</protein>
<dbReference type="EMBL" id="SDPM01000004">
    <property type="protein sequence ID" value="RXZ86520.1"/>
    <property type="molecule type" value="Genomic_DNA"/>
</dbReference>
<keyword evidence="1" id="KW-0812">Transmembrane</keyword>
<dbReference type="EMBL" id="JACCBI010000001">
    <property type="protein sequence ID" value="NYD66182.1"/>
    <property type="molecule type" value="Genomic_DNA"/>
</dbReference>
<evidence type="ECO:0000313" key="5">
    <source>
        <dbReference type="Proteomes" id="UP000581087"/>
    </source>
</evidence>
<feature type="transmembrane region" description="Helical" evidence="1">
    <location>
        <begin position="42"/>
        <end position="63"/>
    </location>
</feature>
<reference evidence="2 5" key="2">
    <citation type="submission" date="2020-07" db="EMBL/GenBank/DDBJ databases">
        <title>Sequencing the genomes of 1000 actinobacteria strains.</title>
        <authorList>
            <person name="Klenk H.-P."/>
        </authorList>
    </citation>
    <scope>NUCLEOTIDE SEQUENCE [LARGE SCALE GENOMIC DNA]</scope>
    <source>
        <strain evidence="2 5">DSM 23870</strain>
    </source>
</reference>
<organism evidence="3 4">
    <name type="scientific">Agromyces atrinae</name>
    <dbReference type="NCBI Taxonomy" id="592376"/>
    <lineage>
        <taxon>Bacteria</taxon>
        <taxon>Bacillati</taxon>
        <taxon>Actinomycetota</taxon>
        <taxon>Actinomycetes</taxon>
        <taxon>Micrococcales</taxon>
        <taxon>Microbacteriaceae</taxon>
        <taxon>Agromyces</taxon>
    </lineage>
</organism>
<accession>A0A4Q2MBT0</accession>
<reference evidence="3 4" key="1">
    <citation type="submission" date="2019-01" db="EMBL/GenBank/DDBJ databases">
        <title>Agromyces.</title>
        <authorList>
            <person name="Li J."/>
        </authorList>
    </citation>
    <scope>NUCLEOTIDE SEQUENCE [LARGE SCALE GENOMIC DNA]</scope>
    <source>
        <strain evidence="3 4">DSM 23870</strain>
    </source>
</reference>
<keyword evidence="1" id="KW-1133">Transmembrane helix</keyword>